<keyword evidence="2" id="KW-1185">Reference proteome</keyword>
<gene>
    <name evidence="1" type="ORF">BD626DRAFT_638519</name>
</gene>
<sequence length="205" mass="21901">MNSILIISAREFSGTSVSAAGCDNEEGGGLLRRRRVAPLRMLRVIWFGGSRSYKELIGRLRLCSDGVRKPPKPREPPRLALARLLRPPAGLLMMMLSTPSTLTAALAAKRSVHAFCLWLSAKTRRWSVLPAGGGGGGGSKGTRVRMRAGAGEGGGGRETVAVADMGTLVRRSVVEFVQRIVESLLSDEQLDMKGAPGGTHLVQKQ</sequence>
<dbReference type="EMBL" id="VDMD01000239">
    <property type="protein sequence ID" value="TRM55212.1"/>
    <property type="molecule type" value="Genomic_DNA"/>
</dbReference>
<evidence type="ECO:0000313" key="2">
    <source>
        <dbReference type="Proteomes" id="UP000320762"/>
    </source>
</evidence>
<dbReference type="AlphaFoldDB" id="A0A550BRR4"/>
<evidence type="ECO:0000313" key="1">
    <source>
        <dbReference type="EMBL" id="TRM55212.1"/>
    </source>
</evidence>
<reference evidence="1 2" key="1">
    <citation type="journal article" date="2019" name="New Phytol.">
        <title>Comparative genomics reveals unique wood-decay strategies and fruiting body development in the Schizophyllaceae.</title>
        <authorList>
            <person name="Almasi E."/>
            <person name="Sahu N."/>
            <person name="Krizsan K."/>
            <person name="Balint B."/>
            <person name="Kovacs G.M."/>
            <person name="Kiss B."/>
            <person name="Cseklye J."/>
            <person name="Drula E."/>
            <person name="Henrissat B."/>
            <person name="Nagy I."/>
            <person name="Chovatia M."/>
            <person name="Adam C."/>
            <person name="LaButti K."/>
            <person name="Lipzen A."/>
            <person name="Riley R."/>
            <person name="Grigoriev I.V."/>
            <person name="Nagy L.G."/>
        </authorList>
    </citation>
    <scope>NUCLEOTIDE SEQUENCE [LARGE SCALE GENOMIC DNA]</scope>
    <source>
        <strain evidence="1 2">NL-1724</strain>
    </source>
</reference>
<comment type="caution">
    <text evidence="1">The sequence shown here is derived from an EMBL/GenBank/DDBJ whole genome shotgun (WGS) entry which is preliminary data.</text>
</comment>
<dbReference type="Proteomes" id="UP000320762">
    <property type="component" value="Unassembled WGS sequence"/>
</dbReference>
<accession>A0A550BRR4</accession>
<organism evidence="1 2">
    <name type="scientific">Schizophyllum amplum</name>
    <dbReference type="NCBI Taxonomy" id="97359"/>
    <lineage>
        <taxon>Eukaryota</taxon>
        <taxon>Fungi</taxon>
        <taxon>Dikarya</taxon>
        <taxon>Basidiomycota</taxon>
        <taxon>Agaricomycotina</taxon>
        <taxon>Agaricomycetes</taxon>
        <taxon>Agaricomycetidae</taxon>
        <taxon>Agaricales</taxon>
        <taxon>Schizophyllaceae</taxon>
        <taxon>Schizophyllum</taxon>
    </lineage>
</organism>
<protein>
    <submittedName>
        <fullName evidence="1">Uncharacterized protein</fullName>
    </submittedName>
</protein>
<proteinExistence type="predicted"/>
<name>A0A550BRR4_9AGAR</name>